<evidence type="ECO:0000313" key="1">
    <source>
        <dbReference type="EMBL" id="MCQ5343075.1"/>
    </source>
</evidence>
<protein>
    <submittedName>
        <fullName evidence="1">TM1812 family CRISPR-associated protein</fullName>
    </submittedName>
</protein>
<organism evidence="1 2">
    <name type="scientific">Megasphaera massiliensis</name>
    <dbReference type="NCBI Taxonomy" id="1232428"/>
    <lineage>
        <taxon>Bacteria</taxon>
        <taxon>Bacillati</taxon>
        <taxon>Bacillota</taxon>
        <taxon>Negativicutes</taxon>
        <taxon>Veillonellales</taxon>
        <taxon>Veillonellaceae</taxon>
        <taxon>Megasphaera</taxon>
    </lineage>
</organism>
<gene>
    <name evidence="1" type="ORF">NE675_08585</name>
</gene>
<comment type="caution">
    <text evidence="1">The sequence shown here is derived from an EMBL/GenBank/DDBJ whole genome shotgun (WGS) entry which is preliminary data.</text>
</comment>
<evidence type="ECO:0000313" key="2">
    <source>
        <dbReference type="Proteomes" id="UP001206692"/>
    </source>
</evidence>
<dbReference type="RefSeq" id="WP_062412439.1">
    <property type="nucleotide sequence ID" value="NZ_JAJCIO010000006.1"/>
</dbReference>
<accession>A0ABT1STM4</accession>
<name>A0ABT1STM4_9FIRM</name>
<keyword evidence="2" id="KW-1185">Reference proteome</keyword>
<sequence length="630" mass="72515">MEHQGMLLFLSSIRVENNGEILPKIYKNGIGPCYTTNESAVRYGVQKHGPMKRLFVFATQTVQLPLTYKTKEDIIKEYRDEEDHTYTHLSYFEHRLQQGEHPIETELEVADYDENADMTENIQSIVEMAAKVDAFIASLPKDDTLVLHADCTGGMRNAAMIMMAVLRLMQYGDRVRIGDILYSNLSKRIVEEGNDIYALFDLIAGAEEFVRFGSVQTLRDYYKRQSMSKQSPELQQLIKAMADFSDAISLCNSGTFRDAIKNLRDAMKAFRTKYDESGDTSLPDSLMNRLYGRISHEYEELLQSEAENKELEDITLIKWCIQHDYVQQALTLYTEQVPEIFSNCRIASLTPEGRIHFKKDLEANDRTSEAFKLFAKLKDQDRESKAQQYTNNVKKKYYKLLRKEVNMIPSAVKDDPNKDWATQAQEIIEDYLNKHSHTEFIDTAVLNDAEGLTASLSIVQSLALLRIPNLVVDEKIKLSKPQEDKFKALKAVYESDQETQSLQGKEPREQAGCLIKFLNGRMNQTEFPKLCSDITIFPRYSDRFIHLWKMNWVHSNIPEDTLRLLLDQYGRIKDQRNHTNHARNDHQLNALGDIKALLNESLETINEVCFPLHIKASKSETENPEENGTA</sequence>
<proteinExistence type="predicted"/>
<reference evidence="1 2" key="1">
    <citation type="submission" date="2022-06" db="EMBL/GenBank/DDBJ databases">
        <title>Isolation of gut microbiota from human fecal samples.</title>
        <authorList>
            <person name="Pamer E.G."/>
            <person name="Barat B."/>
            <person name="Waligurski E."/>
            <person name="Medina S."/>
            <person name="Paddock L."/>
            <person name="Mostad J."/>
        </authorList>
    </citation>
    <scope>NUCLEOTIDE SEQUENCE [LARGE SCALE GENOMIC DNA]</scope>
    <source>
        <strain evidence="1 2">DFI.1.1</strain>
    </source>
</reference>
<dbReference type="Proteomes" id="UP001206692">
    <property type="component" value="Unassembled WGS sequence"/>
</dbReference>
<dbReference type="EMBL" id="JANGEW010000015">
    <property type="protein sequence ID" value="MCQ5343075.1"/>
    <property type="molecule type" value="Genomic_DNA"/>
</dbReference>